<reference evidence="1 2" key="1">
    <citation type="journal article" date="2021" name="Elife">
        <title>Chloroplast acquisition without the gene transfer in kleptoplastic sea slugs, Plakobranchus ocellatus.</title>
        <authorList>
            <person name="Maeda T."/>
            <person name="Takahashi S."/>
            <person name="Yoshida T."/>
            <person name="Shimamura S."/>
            <person name="Takaki Y."/>
            <person name="Nagai Y."/>
            <person name="Toyoda A."/>
            <person name="Suzuki Y."/>
            <person name="Arimoto A."/>
            <person name="Ishii H."/>
            <person name="Satoh N."/>
            <person name="Nishiyama T."/>
            <person name="Hasebe M."/>
            <person name="Maruyama T."/>
            <person name="Minagawa J."/>
            <person name="Obokata J."/>
            <person name="Shigenobu S."/>
        </authorList>
    </citation>
    <scope>NUCLEOTIDE SEQUENCE [LARGE SCALE GENOMIC DNA]</scope>
</reference>
<gene>
    <name evidence="1" type="ORF">PoB_002004500</name>
</gene>
<accession>A0AAV3ZEG1</accession>
<dbReference type="SUPFAM" id="SSF54236">
    <property type="entry name" value="Ubiquitin-like"/>
    <property type="match status" value="1"/>
</dbReference>
<organism evidence="1 2">
    <name type="scientific">Plakobranchus ocellatus</name>
    <dbReference type="NCBI Taxonomy" id="259542"/>
    <lineage>
        <taxon>Eukaryota</taxon>
        <taxon>Metazoa</taxon>
        <taxon>Spiralia</taxon>
        <taxon>Lophotrochozoa</taxon>
        <taxon>Mollusca</taxon>
        <taxon>Gastropoda</taxon>
        <taxon>Heterobranchia</taxon>
        <taxon>Euthyneura</taxon>
        <taxon>Panpulmonata</taxon>
        <taxon>Sacoglossa</taxon>
        <taxon>Placobranchoidea</taxon>
        <taxon>Plakobranchidae</taxon>
        <taxon>Plakobranchus</taxon>
    </lineage>
</organism>
<dbReference type="Gene3D" id="3.10.20.90">
    <property type="entry name" value="Phosphatidylinositol 3-kinase Catalytic Subunit, Chain A, domain 1"/>
    <property type="match status" value="1"/>
</dbReference>
<evidence type="ECO:0008006" key="3">
    <source>
        <dbReference type="Google" id="ProtNLM"/>
    </source>
</evidence>
<comment type="caution">
    <text evidence="1">The sequence shown here is derived from an EMBL/GenBank/DDBJ whole genome shotgun (WGS) entry which is preliminary data.</text>
</comment>
<evidence type="ECO:0000313" key="2">
    <source>
        <dbReference type="Proteomes" id="UP000735302"/>
    </source>
</evidence>
<keyword evidence="2" id="KW-1185">Reference proteome</keyword>
<dbReference type="AlphaFoldDB" id="A0AAV3ZEG1"/>
<dbReference type="InterPro" id="IPR029071">
    <property type="entry name" value="Ubiquitin-like_domsf"/>
</dbReference>
<proteinExistence type="predicted"/>
<dbReference type="EMBL" id="BLXT01002354">
    <property type="protein sequence ID" value="GFN93539.1"/>
    <property type="molecule type" value="Genomic_DNA"/>
</dbReference>
<dbReference type="Proteomes" id="UP000735302">
    <property type="component" value="Unassembled WGS sequence"/>
</dbReference>
<evidence type="ECO:0000313" key="1">
    <source>
        <dbReference type="EMBL" id="GFN93539.1"/>
    </source>
</evidence>
<sequence length="180" mass="19310">MASSSTGLGNENLPQLDAIDQLNFLWKQTSGPLTTSTTGPASAAGIQQPDQAACTSHNSMAGMGTADIDLEATPDLELKVVVNYLNRVAEKKEASLNPTRTVQQLKARLAPLLRLQAGLIEMSWSKKLNDGQQAPPIVLQNEHNLLFYEVETDDTIIIQELAEGPGKRLDCSNGGPSDNV</sequence>
<name>A0AAV3ZEG1_9GAST</name>
<protein>
    <recommendedName>
        <fullName evidence="3">Ubiquitin-like domain-containing protein</fullName>
    </recommendedName>
</protein>